<dbReference type="HOGENOM" id="CLU_068508_1_1_4"/>
<name>K1JY24_9BURK</name>
<organism evidence="7 8">
    <name type="scientific">Sutterella wadsworthensis 2_1_59BFAA</name>
    <dbReference type="NCBI Taxonomy" id="742823"/>
    <lineage>
        <taxon>Bacteria</taxon>
        <taxon>Pseudomonadati</taxon>
        <taxon>Pseudomonadota</taxon>
        <taxon>Betaproteobacteria</taxon>
        <taxon>Burkholderiales</taxon>
        <taxon>Sutterellaceae</taxon>
        <taxon>Sutterella</taxon>
    </lineage>
</organism>
<dbReference type="GO" id="GO:0000287">
    <property type="term" value="F:magnesium ion binding"/>
    <property type="evidence" value="ECO:0007669"/>
    <property type="project" value="InterPro"/>
</dbReference>
<dbReference type="GO" id="GO:0046081">
    <property type="term" value="P:dUTP catabolic process"/>
    <property type="evidence" value="ECO:0007669"/>
    <property type="project" value="InterPro"/>
</dbReference>
<dbReference type="InterPro" id="IPR008181">
    <property type="entry name" value="dUTPase"/>
</dbReference>
<dbReference type="GO" id="GO:0004170">
    <property type="term" value="F:dUTP diphosphatase activity"/>
    <property type="evidence" value="ECO:0007669"/>
    <property type="project" value="UniProtKB-EC"/>
</dbReference>
<proteinExistence type="inferred from homology"/>
<comment type="similarity">
    <text evidence="1">Belongs to the dUTPase family.</text>
</comment>
<dbReference type="EMBL" id="ADMG01000023">
    <property type="protein sequence ID" value="EKB31508.1"/>
    <property type="molecule type" value="Genomic_DNA"/>
</dbReference>
<comment type="caution">
    <text evidence="7">The sequence shown here is derived from an EMBL/GenBank/DDBJ whole genome shotgun (WGS) entry which is preliminary data.</text>
</comment>
<dbReference type="SUPFAM" id="SSF51283">
    <property type="entry name" value="dUTPase-like"/>
    <property type="match status" value="1"/>
</dbReference>
<dbReference type="NCBIfam" id="TIGR00576">
    <property type="entry name" value="dut"/>
    <property type="match status" value="1"/>
</dbReference>
<dbReference type="CDD" id="cd07557">
    <property type="entry name" value="trimeric_dUTPase"/>
    <property type="match status" value="1"/>
</dbReference>
<dbReference type="AlphaFoldDB" id="K1JY24"/>
<dbReference type="Gene3D" id="2.70.40.10">
    <property type="match status" value="1"/>
</dbReference>
<dbReference type="GO" id="GO:0006226">
    <property type="term" value="P:dUMP biosynthetic process"/>
    <property type="evidence" value="ECO:0007669"/>
    <property type="project" value="InterPro"/>
</dbReference>
<comment type="catalytic activity">
    <reaction evidence="5">
        <text>dUTP + H2O = dUMP + diphosphate + H(+)</text>
        <dbReference type="Rhea" id="RHEA:10248"/>
        <dbReference type="ChEBI" id="CHEBI:15377"/>
        <dbReference type="ChEBI" id="CHEBI:15378"/>
        <dbReference type="ChEBI" id="CHEBI:33019"/>
        <dbReference type="ChEBI" id="CHEBI:61555"/>
        <dbReference type="ChEBI" id="CHEBI:246422"/>
        <dbReference type="EC" id="3.6.1.23"/>
    </reaction>
</comment>
<evidence type="ECO:0000256" key="4">
    <source>
        <dbReference type="ARBA" id="ARBA00023080"/>
    </source>
</evidence>
<evidence type="ECO:0000313" key="7">
    <source>
        <dbReference type="EMBL" id="EKB31508.1"/>
    </source>
</evidence>
<dbReference type="STRING" id="742823.HMPREF9465_00907"/>
<dbReference type="NCBIfam" id="NF001862">
    <property type="entry name" value="PRK00601.1"/>
    <property type="match status" value="1"/>
</dbReference>
<accession>K1JY24</accession>
<dbReference type="InterPro" id="IPR036157">
    <property type="entry name" value="dUTPase-like_sf"/>
</dbReference>
<dbReference type="PANTHER" id="PTHR11241">
    <property type="entry name" value="DEOXYURIDINE 5'-TRIPHOSPHATE NUCLEOTIDOHYDROLASE"/>
    <property type="match status" value="1"/>
</dbReference>
<protein>
    <recommendedName>
        <fullName evidence="2">dUTP diphosphatase</fullName>
        <ecNumber evidence="2">3.6.1.23</ecNumber>
    </recommendedName>
</protein>
<dbReference type="RefSeq" id="WP_005434579.1">
    <property type="nucleotide sequence ID" value="NZ_JH815515.1"/>
</dbReference>
<keyword evidence="8" id="KW-1185">Reference proteome</keyword>
<keyword evidence="4" id="KW-0546">Nucleotide metabolism</keyword>
<dbReference type="InterPro" id="IPR033704">
    <property type="entry name" value="dUTPase_trimeric"/>
</dbReference>
<dbReference type="PATRIC" id="fig|742823.3.peg.912"/>
<gene>
    <name evidence="7" type="ORF">HMPREF9465_00907</name>
</gene>
<evidence type="ECO:0000256" key="3">
    <source>
        <dbReference type="ARBA" id="ARBA00022801"/>
    </source>
</evidence>
<evidence type="ECO:0000259" key="6">
    <source>
        <dbReference type="Pfam" id="PF00692"/>
    </source>
</evidence>
<reference evidence="7 8" key="1">
    <citation type="submission" date="2012-05" db="EMBL/GenBank/DDBJ databases">
        <title>The Genome Sequence of Sutterella wadsworthensis 2_1_59BFAA.</title>
        <authorList>
            <consortium name="The Broad Institute Genome Sequencing Platform"/>
            <person name="Earl A."/>
            <person name="Ward D."/>
            <person name="Feldgarden M."/>
            <person name="Gevers D."/>
            <person name="Daigneault M."/>
            <person name="Strauss J."/>
            <person name="Allen-Vercoe E."/>
            <person name="Walker B."/>
            <person name="Young S.K."/>
            <person name="Zeng Q."/>
            <person name="Gargeya S."/>
            <person name="Fitzgerald M."/>
            <person name="Haas B."/>
            <person name="Abouelleil A."/>
            <person name="Alvarado L."/>
            <person name="Arachchi H.M."/>
            <person name="Berlin A.M."/>
            <person name="Chapman S.B."/>
            <person name="Goldberg J."/>
            <person name="Griggs A."/>
            <person name="Gujja S."/>
            <person name="Hansen M."/>
            <person name="Howarth C."/>
            <person name="Imamovic A."/>
            <person name="Larimer J."/>
            <person name="McCowen C."/>
            <person name="Montmayeur A."/>
            <person name="Murphy C."/>
            <person name="Neiman D."/>
            <person name="Pearson M."/>
            <person name="Priest M."/>
            <person name="Roberts A."/>
            <person name="Saif S."/>
            <person name="Shea T."/>
            <person name="Sisk P."/>
            <person name="Sykes S."/>
            <person name="Wortman J."/>
            <person name="Nusbaum C."/>
            <person name="Birren B."/>
        </authorList>
    </citation>
    <scope>NUCLEOTIDE SEQUENCE [LARGE SCALE GENOMIC DNA]</scope>
    <source>
        <strain evidence="7 8">2_1_59BFAA</strain>
    </source>
</reference>
<dbReference type="PANTHER" id="PTHR11241:SF0">
    <property type="entry name" value="DEOXYURIDINE 5'-TRIPHOSPHATE NUCLEOTIDOHYDROLASE"/>
    <property type="match status" value="1"/>
</dbReference>
<sequence>MKVKIKKLNPNAKMPKRGTKHAAGFDLYAAEEFDAPIHEEQTVRIQTGLAFEIPEGYVGVVYSRSSTALKGLIITPLLVDADYRGPVYVTVKNASGKPYVVRNGDRLAQMRIEKLVDTEFEWADELSETARGAGGYGSTGD</sequence>
<feature type="domain" description="dUTPase-like" evidence="6">
    <location>
        <begin position="11"/>
        <end position="140"/>
    </location>
</feature>
<evidence type="ECO:0000256" key="2">
    <source>
        <dbReference type="ARBA" id="ARBA00012379"/>
    </source>
</evidence>
<evidence type="ECO:0000256" key="1">
    <source>
        <dbReference type="ARBA" id="ARBA00006581"/>
    </source>
</evidence>
<keyword evidence="3" id="KW-0378">Hydrolase</keyword>
<dbReference type="OrthoDB" id="9809956at2"/>
<dbReference type="InterPro" id="IPR029054">
    <property type="entry name" value="dUTPase-like"/>
</dbReference>
<dbReference type="eggNOG" id="COG0756">
    <property type="taxonomic scope" value="Bacteria"/>
</dbReference>
<dbReference type="Proteomes" id="UP000005835">
    <property type="component" value="Unassembled WGS sequence"/>
</dbReference>
<evidence type="ECO:0000256" key="5">
    <source>
        <dbReference type="ARBA" id="ARBA00047686"/>
    </source>
</evidence>
<dbReference type="EC" id="3.6.1.23" evidence="2"/>
<evidence type="ECO:0000313" key="8">
    <source>
        <dbReference type="Proteomes" id="UP000005835"/>
    </source>
</evidence>
<dbReference type="Pfam" id="PF00692">
    <property type="entry name" value="dUTPase"/>
    <property type="match status" value="1"/>
</dbReference>